<protein>
    <recommendedName>
        <fullName evidence="1">Primase C-terminal 1 domain-containing protein</fullName>
    </recommendedName>
</protein>
<feature type="domain" description="Primase C-terminal 1" evidence="1">
    <location>
        <begin position="224"/>
        <end position="283"/>
    </location>
</feature>
<dbReference type="RefSeq" id="WP_064506576.1">
    <property type="nucleotide sequence ID" value="NZ_LVVL01000002.1"/>
</dbReference>
<proteinExistence type="predicted"/>
<dbReference type="Gene3D" id="3.30.70.1790">
    <property type="entry name" value="RepB DNA-primase, N-terminal domain"/>
    <property type="match status" value="1"/>
</dbReference>
<dbReference type="Pfam" id="PF08708">
    <property type="entry name" value="PriCT_1"/>
    <property type="match status" value="1"/>
</dbReference>
<evidence type="ECO:0000313" key="2">
    <source>
        <dbReference type="EMBL" id="OAN14067.1"/>
    </source>
</evidence>
<dbReference type="InterPro" id="IPR014820">
    <property type="entry name" value="PriCT_1"/>
</dbReference>
<evidence type="ECO:0000313" key="3">
    <source>
        <dbReference type="Proteomes" id="UP000078447"/>
    </source>
</evidence>
<organism evidence="2 3">
    <name type="scientific">Exiguobacterium undae</name>
    <dbReference type="NCBI Taxonomy" id="169177"/>
    <lineage>
        <taxon>Bacteria</taxon>
        <taxon>Bacillati</taxon>
        <taxon>Bacillota</taxon>
        <taxon>Bacilli</taxon>
        <taxon>Bacillales</taxon>
        <taxon>Bacillales Family XII. Incertae Sedis</taxon>
        <taxon>Exiguobacterium</taxon>
    </lineage>
</organism>
<gene>
    <name evidence="2" type="ORF">A3783_16075</name>
</gene>
<sequence length="452" mass="52132">MESLRQLYRDQLTEAPKRASQKEQSGPSNHLGWVFVCSDFAQPKAVRTYSSLFQAQASTTYFTPNTFYRNDQRHAGTLRWLNALVIDIDVKIAKNAGMIYPDVMEMITTAGLPTPSLIVQTPSGGFHVYWYLAEPRRAFPKIVEHYKRIQQAIAEELSGDLQAVGAERWFRLPTSQNTVHRSAERVSFDALCDWYSERSEELLHQRKVMVRKQDLMQHPAIQSLLQGVEQGRRDNTCYTLALAFKATGYSEEDTQIYLYAWNERNTPAMRQLDVKRKVKSAFKEGAPLGPSAYWIETLSGMEFKYQLWEGAKPREERTYSHLEEWKEDILSVLRANGGILCGSQRDIAKMICSSVDDSRTLSYASFKRVIEFLIQERLIEKIVEGKGRAAHTTIKLIVHSKVVQFPQKNRINNGLNSYTLIDRVVGGFSFEYWYLKYLDSRRLLYVSCYSFC</sequence>
<comment type="caution">
    <text evidence="2">The sequence shown here is derived from an EMBL/GenBank/DDBJ whole genome shotgun (WGS) entry which is preliminary data.</text>
</comment>
<name>A0ABX2V7X3_9BACL</name>
<accession>A0ABX2V7X3</accession>
<evidence type="ECO:0000259" key="1">
    <source>
        <dbReference type="Pfam" id="PF08708"/>
    </source>
</evidence>
<dbReference type="Proteomes" id="UP000078447">
    <property type="component" value="Unassembled WGS sequence"/>
</dbReference>
<reference evidence="2 3" key="1">
    <citation type="submission" date="2016-03" db="EMBL/GenBank/DDBJ databases">
        <authorList>
            <person name="Cho S.-Y."/>
            <person name="Lim S."/>
            <person name="Kim H."/>
            <person name="Soh E.H."/>
            <person name="Moon J.S."/>
        </authorList>
    </citation>
    <scope>NUCLEOTIDE SEQUENCE [LARGE SCALE GENOMIC DNA]</scope>
    <source>
        <strain evidence="2 3">KCTC 3810</strain>
    </source>
</reference>
<keyword evidence="3" id="KW-1185">Reference proteome</keyword>
<dbReference type="EMBL" id="LVVL01000002">
    <property type="protein sequence ID" value="OAN14067.1"/>
    <property type="molecule type" value="Genomic_DNA"/>
</dbReference>